<feature type="transmembrane region" description="Helical" evidence="21">
    <location>
        <begin position="322"/>
        <end position="345"/>
    </location>
</feature>
<evidence type="ECO:0000259" key="22">
    <source>
        <dbReference type="Pfam" id="PF01794"/>
    </source>
</evidence>
<evidence type="ECO:0000256" key="10">
    <source>
        <dbReference type="ARBA" id="ARBA00022753"/>
    </source>
</evidence>
<keyword evidence="14" id="KW-0408">Iron</keyword>
<dbReference type="Ensembl" id="ENSOANT00000002221.4">
    <property type="protein sequence ID" value="ENSOANP00000002220.3"/>
    <property type="gene ID" value="ENSOANG00000001400.4"/>
</dbReference>
<keyword evidence="17 21" id="KW-0472">Membrane</keyword>
<keyword evidence="6" id="KW-0410">Iron transport</keyword>
<feature type="transmembrane region" description="Helical" evidence="21">
    <location>
        <begin position="537"/>
        <end position="560"/>
    </location>
</feature>
<dbReference type="PANTHER" id="PTHR14239:SF5">
    <property type="entry name" value="METALLOREDUCTASE STEAP4"/>
    <property type="match status" value="1"/>
</dbReference>
<gene>
    <name evidence="24" type="primary">STEAP4</name>
</gene>
<evidence type="ECO:0000256" key="1">
    <source>
        <dbReference type="ARBA" id="ARBA00001970"/>
    </source>
</evidence>
<keyword evidence="9" id="KW-0479">Metal-binding</keyword>
<dbReference type="OMA" id="GWERNPK"/>
<dbReference type="InterPro" id="IPR051267">
    <property type="entry name" value="STEAP_metalloreductase"/>
</dbReference>
<evidence type="ECO:0000256" key="14">
    <source>
        <dbReference type="ARBA" id="ARBA00023004"/>
    </source>
</evidence>
<feature type="domain" description="Ferric oxidoreductase" evidence="22">
    <location>
        <begin position="367"/>
        <end position="512"/>
    </location>
</feature>
<feature type="transmembrane region" description="Helical" evidence="21">
    <location>
        <begin position="504"/>
        <end position="525"/>
    </location>
</feature>
<evidence type="ECO:0000256" key="19">
    <source>
        <dbReference type="ARBA" id="ARBA00049387"/>
    </source>
</evidence>
<feature type="transmembrane region" description="Helical" evidence="21">
    <location>
        <begin position="410"/>
        <end position="435"/>
    </location>
</feature>
<dbReference type="GO" id="GO:0071949">
    <property type="term" value="F:FAD binding"/>
    <property type="evidence" value="ECO:0007669"/>
    <property type="project" value="Ensembl"/>
</dbReference>
<feature type="compositionally biased region" description="Pro residues" evidence="20">
    <location>
        <begin position="77"/>
        <end position="91"/>
    </location>
</feature>
<reference evidence="24" key="2">
    <citation type="submission" date="2025-09" db="UniProtKB">
        <authorList>
            <consortium name="Ensembl"/>
        </authorList>
    </citation>
    <scope>IDENTIFICATION</scope>
    <source>
        <strain evidence="24">Glennie</strain>
    </source>
</reference>
<keyword evidence="8 21" id="KW-0812">Transmembrane</keyword>
<dbReference type="GO" id="GO:0008823">
    <property type="term" value="F:cupric reductase (NADH) activity"/>
    <property type="evidence" value="ECO:0000318"/>
    <property type="project" value="GO_Central"/>
</dbReference>
<feature type="region of interest" description="Disordered" evidence="20">
    <location>
        <begin position="1"/>
        <end position="34"/>
    </location>
</feature>
<dbReference type="HOGENOM" id="CLU_034618_1_1_1"/>
<keyword evidence="7" id="KW-0285">Flavoprotein</keyword>
<dbReference type="PANTHER" id="PTHR14239">
    <property type="entry name" value="DUDULIN-RELATED"/>
    <property type="match status" value="1"/>
</dbReference>
<evidence type="ECO:0000256" key="18">
    <source>
        <dbReference type="ARBA" id="ARBA00048958"/>
    </source>
</evidence>
<dbReference type="FunCoup" id="F7D3K7">
    <property type="interactions" value="482"/>
</dbReference>
<evidence type="ECO:0000313" key="25">
    <source>
        <dbReference type="Proteomes" id="UP000002279"/>
    </source>
</evidence>
<dbReference type="Pfam" id="PF03807">
    <property type="entry name" value="F420_oxidored"/>
    <property type="match status" value="1"/>
</dbReference>
<comment type="catalytic activity">
    <reaction evidence="18">
        <text>2 Cu(+) + NADP(+) + H(+) = 2 Cu(2+) + NADPH</text>
        <dbReference type="Rhea" id="RHEA:71771"/>
        <dbReference type="ChEBI" id="CHEBI:15378"/>
        <dbReference type="ChEBI" id="CHEBI:29036"/>
        <dbReference type="ChEBI" id="CHEBI:49552"/>
        <dbReference type="ChEBI" id="CHEBI:57783"/>
        <dbReference type="ChEBI" id="CHEBI:58349"/>
    </reaction>
    <physiologicalReaction direction="right-to-left" evidence="18">
        <dbReference type="Rhea" id="RHEA:71773"/>
    </physiologicalReaction>
</comment>
<comment type="cofactor">
    <cofactor evidence="1">
        <name>heme b</name>
        <dbReference type="ChEBI" id="CHEBI:60344"/>
    </cofactor>
</comment>
<keyword evidence="12 21" id="KW-1133">Transmembrane helix</keyword>
<accession>F7D3K7</accession>
<evidence type="ECO:0000256" key="4">
    <source>
        <dbReference type="ARBA" id="ARBA00007729"/>
    </source>
</evidence>
<dbReference type="Proteomes" id="UP000002279">
    <property type="component" value="Unplaced"/>
</dbReference>
<keyword evidence="5" id="KW-0813">Transport</keyword>
<dbReference type="GO" id="GO:0009055">
    <property type="term" value="F:electron transfer activity"/>
    <property type="evidence" value="ECO:0007669"/>
    <property type="project" value="Ensembl"/>
</dbReference>
<dbReference type="Gene3D" id="3.40.50.720">
    <property type="entry name" value="NAD(P)-binding Rossmann-like Domain"/>
    <property type="match status" value="1"/>
</dbReference>
<dbReference type="Bgee" id="ENSOANG00000001400">
    <property type="expression patterns" value="Expressed in ovary and 8 other cell types or tissues"/>
</dbReference>
<name>F7D3K7_ORNAN</name>
<keyword evidence="13" id="KW-0560">Oxidoreductase</keyword>
<dbReference type="eggNOG" id="ENOG502R746">
    <property type="taxonomic scope" value="Eukaryota"/>
</dbReference>
<dbReference type="GO" id="GO:0005654">
    <property type="term" value="C:nucleoplasm"/>
    <property type="evidence" value="ECO:0007669"/>
    <property type="project" value="Ensembl"/>
</dbReference>
<comment type="subcellular location">
    <subcellularLocation>
        <location evidence="3">Endosome membrane</location>
        <topology evidence="3">Multi-pass membrane protein</topology>
    </subcellularLocation>
</comment>
<keyword evidence="11" id="KW-0274">FAD</keyword>
<sequence>MSPSRSPTLGAAGGGRSGLPRIPPAAFGAGRGRGGEASRNFFLSSFFPGFSRNRPGRLLPARSRAPLPCPPALPPCPAPPSSCPSPSPLPPGGFITRGAKGPGPQLSPFPRPAVPGRSPPVMEEIAIPLTMPLQDKYETVCVFGTGDFGRSLGYKMLQCGYPVVFGSRKPQESSLVPKGAEVLCYREAVQRADVIIMAIHRQHYDFLAELADDLRGKVLVDVSNNLRINQYPQSNAEHLAQLVPGSKIVKAFNTVSAWALQSGTLDASRQVFVCGDDSKSKQRVMDIVRTLGLTPLDQGSLTAAKEIEDYPLQLFPMWRFPLYLSAVVCVFFFLYCVIREVIYPYVHDKEDVTFLMAISIPNRVFPIAALVLLALVYLPGILAAILQLYRGTKYSQFPDWLDHWMRCRKQLGIVALAFASLHVLYTLVLPIRYYVRWKINAYVIKQAVANRTDPFIIPSGWLSDSYVALGILGFFLFVLLGITSLPSVSNTVNWREFRFIQSKLGYLTLILCTAHTLVYGGRRFLSPSILRWCLPSAYVLSLILPCVVLVIKFVLVMPCLDRPLTKIRQGWERNSKTAKKAQYENGRADM</sequence>
<dbReference type="GeneTree" id="ENSGT00390000008042"/>
<evidence type="ECO:0000313" key="24">
    <source>
        <dbReference type="Ensembl" id="ENSOANP00000002220.3"/>
    </source>
</evidence>
<evidence type="ECO:0000256" key="9">
    <source>
        <dbReference type="ARBA" id="ARBA00022723"/>
    </source>
</evidence>
<keyword evidence="16" id="KW-0406">Ion transport</keyword>
<evidence type="ECO:0000256" key="8">
    <source>
        <dbReference type="ARBA" id="ARBA00022692"/>
    </source>
</evidence>
<evidence type="ECO:0000256" key="17">
    <source>
        <dbReference type="ARBA" id="ARBA00023136"/>
    </source>
</evidence>
<comment type="cofactor">
    <cofactor evidence="2">
        <name>FAD</name>
        <dbReference type="ChEBI" id="CHEBI:57692"/>
    </cofactor>
</comment>
<comment type="catalytic activity">
    <reaction evidence="19">
        <text>2 Fe(2+) + NADP(+) + H(+) = 2 Fe(3+) + NADPH</text>
        <dbReference type="Rhea" id="RHEA:71767"/>
        <dbReference type="ChEBI" id="CHEBI:15378"/>
        <dbReference type="ChEBI" id="CHEBI:29033"/>
        <dbReference type="ChEBI" id="CHEBI:29034"/>
        <dbReference type="ChEBI" id="CHEBI:57783"/>
        <dbReference type="ChEBI" id="CHEBI:58349"/>
    </reaction>
    <physiologicalReaction direction="right-to-left" evidence="19">
        <dbReference type="Rhea" id="RHEA:71769"/>
    </physiologicalReaction>
</comment>
<reference evidence="24" key="1">
    <citation type="submission" date="2025-08" db="UniProtKB">
        <authorList>
            <consortium name="Ensembl"/>
        </authorList>
    </citation>
    <scope>IDENTIFICATION</scope>
    <source>
        <strain evidence="24">Glennie</strain>
    </source>
</reference>
<evidence type="ECO:0000256" key="3">
    <source>
        <dbReference type="ARBA" id="ARBA00004337"/>
    </source>
</evidence>
<dbReference type="GO" id="GO:0015677">
    <property type="term" value="P:copper ion import"/>
    <property type="evidence" value="ECO:0000318"/>
    <property type="project" value="GO_Central"/>
</dbReference>
<evidence type="ECO:0000256" key="13">
    <source>
        <dbReference type="ARBA" id="ARBA00023002"/>
    </source>
</evidence>
<dbReference type="GO" id="GO:0006826">
    <property type="term" value="P:iron ion transport"/>
    <property type="evidence" value="ECO:0007669"/>
    <property type="project" value="UniProtKB-KW"/>
</dbReference>
<evidence type="ECO:0000256" key="6">
    <source>
        <dbReference type="ARBA" id="ARBA00022496"/>
    </source>
</evidence>
<evidence type="ECO:0000256" key="20">
    <source>
        <dbReference type="SAM" id="MobiDB-lite"/>
    </source>
</evidence>
<dbReference type="GO" id="GO:0005886">
    <property type="term" value="C:plasma membrane"/>
    <property type="evidence" value="ECO:0000318"/>
    <property type="project" value="GO_Central"/>
</dbReference>
<proteinExistence type="inferred from homology"/>
<evidence type="ECO:0000256" key="16">
    <source>
        <dbReference type="ARBA" id="ARBA00023065"/>
    </source>
</evidence>
<dbReference type="InParanoid" id="F7D3K7"/>
<dbReference type="GO" id="GO:0052851">
    <property type="term" value="F:ferric-chelate reductase (NADPH) activity"/>
    <property type="evidence" value="ECO:0000318"/>
    <property type="project" value="GO_Central"/>
</dbReference>
<evidence type="ECO:0000256" key="12">
    <source>
        <dbReference type="ARBA" id="ARBA00022989"/>
    </source>
</evidence>
<dbReference type="InterPro" id="IPR013130">
    <property type="entry name" value="Fe3_Rdtase_TM_dom"/>
</dbReference>
<feature type="domain" description="Pyrroline-5-carboxylate reductase catalytic N-terminal" evidence="23">
    <location>
        <begin position="139"/>
        <end position="225"/>
    </location>
</feature>
<evidence type="ECO:0000256" key="5">
    <source>
        <dbReference type="ARBA" id="ARBA00022448"/>
    </source>
</evidence>
<dbReference type="GO" id="GO:0070207">
    <property type="term" value="P:protein homotrimerization"/>
    <property type="evidence" value="ECO:0007669"/>
    <property type="project" value="Ensembl"/>
</dbReference>
<feature type="transmembrane region" description="Helical" evidence="21">
    <location>
        <begin position="365"/>
        <end position="389"/>
    </location>
</feature>
<evidence type="ECO:0000256" key="7">
    <source>
        <dbReference type="ARBA" id="ARBA00022630"/>
    </source>
</evidence>
<dbReference type="GO" id="GO:0005768">
    <property type="term" value="C:endosome"/>
    <property type="evidence" value="ECO:0000318"/>
    <property type="project" value="GO_Central"/>
</dbReference>
<feature type="region of interest" description="Disordered" evidence="20">
    <location>
        <begin position="77"/>
        <end position="117"/>
    </location>
</feature>
<dbReference type="InterPro" id="IPR036291">
    <property type="entry name" value="NAD(P)-bd_dom_sf"/>
</dbReference>
<keyword evidence="15" id="KW-0186">Copper</keyword>
<dbReference type="InterPro" id="IPR028939">
    <property type="entry name" value="P5C_Rdtase_cat_N"/>
</dbReference>
<dbReference type="GO" id="GO:0020037">
    <property type="term" value="F:heme binding"/>
    <property type="evidence" value="ECO:0007669"/>
    <property type="project" value="Ensembl"/>
</dbReference>
<protein>
    <submittedName>
        <fullName evidence="24">STEAP4 metalloreductase</fullName>
    </submittedName>
</protein>
<dbReference type="GO" id="GO:0046872">
    <property type="term" value="F:metal ion binding"/>
    <property type="evidence" value="ECO:0007669"/>
    <property type="project" value="UniProtKB-KW"/>
</dbReference>
<dbReference type="STRING" id="9258.ENSOANP00000002220"/>
<dbReference type="AlphaFoldDB" id="F7D3K7"/>
<evidence type="ECO:0000259" key="23">
    <source>
        <dbReference type="Pfam" id="PF03807"/>
    </source>
</evidence>
<evidence type="ECO:0000256" key="21">
    <source>
        <dbReference type="SAM" id="Phobius"/>
    </source>
</evidence>
<comment type="similarity">
    <text evidence="4">Belongs to the STEAP family.</text>
</comment>
<keyword evidence="10" id="KW-0967">Endosome</keyword>
<evidence type="ECO:0000256" key="2">
    <source>
        <dbReference type="ARBA" id="ARBA00001974"/>
    </source>
</evidence>
<dbReference type="SUPFAM" id="SSF51735">
    <property type="entry name" value="NAD(P)-binding Rossmann-fold domains"/>
    <property type="match status" value="1"/>
</dbReference>
<dbReference type="GO" id="GO:0010008">
    <property type="term" value="C:endosome membrane"/>
    <property type="evidence" value="ECO:0007669"/>
    <property type="project" value="UniProtKB-SubCell"/>
</dbReference>
<evidence type="ECO:0000256" key="11">
    <source>
        <dbReference type="ARBA" id="ARBA00022827"/>
    </source>
</evidence>
<dbReference type="FunFam" id="3.40.50.720:FF:000051">
    <property type="entry name" value="STEAP2 metalloreductase"/>
    <property type="match status" value="1"/>
</dbReference>
<evidence type="ECO:0000256" key="15">
    <source>
        <dbReference type="ARBA" id="ARBA00023008"/>
    </source>
</evidence>
<feature type="transmembrane region" description="Helical" evidence="21">
    <location>
        <begin position="465"/>
        <end position="483"/>
    </location>
</feature>
<dbReference type="Pfam" id="PF01794">
    <property type="entry name" value="Ferric_reduct"/>
    <property type="match status" value="1"/>
</dbReference>
<keyword evidence="25" id="KW-1185">Reference proteome</keyword>
<organism evidence="24 25">
    <name type="scientific">Ornithorhynchus anatinus</name>
    <name type="common">Duckbill platypus</name>
    <dbReference type="NCBI Taxonomy" id="9258"/>
    <lineage>
        <taxon>Eukaryota</taxon>
        <taxon>Metazoa</taxon>
        <taxon>Chordata</taxon>
        <taxon>Craniata</taxon>
        <taxon>Vertebrata</taxon>
        <taxon>Euteleostomi</taxon>
        <taxon>Mammalia</taxon>
        <taxon>Monotremata</taxon>
        <taxon>Ornithorhynchidae</taxon>
        <taxon>Ornithorhynchus</taxon>
    </lineage>
</organism>